<dbReference type="InterPro" id="IPR009837">
    <property type="entry name" value="MEPE"/>
</dbReference>
<keyword evidence="2" id="KW-0732">Signal</keyword>
<feature type="compositionally biased region" description="Basic and acidic residues" evidence="1">
    <location>
        <begin position="691"/>
        <end position="700"/>
    </location>
</feature>
<evidence type="ECO:0000256" key="1">
    <source>
        <dbReference type="SAM" id="MobiDB-lite"/>
    </source>
</evidence>
<feature type="signal peptide" evidence="2">
    <location>
        <begin position="1"/>
        <end position="18"/>
    </location>
</feature>
<evidence type="ECO:0008006" key="5">
    <source>
        <dbReference type="Google" id="ProtNLM"/>
    </source>
</evidence>
<dbReference type="GO" id="GO:0031012">
    <property type="term" value="C:extracellular matrix"/>
    <property type="evidence" value="ECO:0007669"/>
    <property type="project" value="TreeGrafter"/>
</dbReference>
<dbReference type="AlphaFoldDB" id="A0A8C8AQS3"/>
<reference evidence="3" key="2">
    <citation type="submission" date="2025-09" db="UniProtKB">
        <authorList>
            <consortium name="Ensembl"/>
        </authorList>
    </citation>
    <scope>IDENTIFICATION</scope>
</reference>
<dbReference type="Proteomes" id="UP000694552">
    <property type="component" value="Unplaced"/>
</dbReference>
<proteinExistence type="predicted"/>
<feature type="compositionally biased region" description="Basic and acidic residues" evidence="1">
    <location>
        <begin position="105"/>
        <end position="115"/>
    </location>
</feature>
<evidence type="ECO:0000313" key="4">
    <source>
        <dbReference type="Proteomes" id="UP000694552"/>
    </source>
</evidence>
<evidence type="ECO:0000256" key="2">
    <source>
        <dbReference type="SAM" id="SignalP"/>
    </source>
</evidence>
<sequence length="725" mass="73153">MQTALVCLCLCLLSTALSTPVPPPLPGRAAVNCVGQHRILLKGCNTKHGFYVFKYVYSFSTRRNQTQIKKEEADSQSTVSGHRLGEDNARQGPTEDGDNGSADAMENRTVLKPENHSAPGIGGGAHSPRLGTGTRARGGVGVVVPTPASSEGSGDLDLVVEVDGGVSILPQGGRPGEAMAGNRSGVRGDDRDDGAPGGVPVEGAMTAGRERDPTTAGAGDEGSGEATIPGQGQEGVMQGTGMGGATLASVSEKMEDVQVDAKGMDEYTYIPDLGSVTVTHGKVGSTSFTQITPDKDDEVSIFIGRANIHVGEQETTQAGATVGSEDDSILTVGTSSPLPRLGVTAAHNGNDDDGILAGRQPKGLTTTATLSHGDSVTSSPGVGRPTGDDEEGATTIGDGEGLVAPGPWRVAGGDITVPTEAGIHGNDDDEARGEGQRLEGRPSSLAVTTPSQGADKEVAAALPAGEVSIHLGTTVASPGVSEGDCTTALGTTGGRKAGKSIVAGRGGSAELGPATPQPHREGQPRVGARVQPGGTGLDKTFRTDKAPSPHGKASSRASSRAQARAGGHSGNAGVRSHATEAGGSPPPQARQAGGSVAMGKGKEWGQGGKARVAAVGTGGGHLPGHHGRRPGAGAPGAFAALGHSRQVDQVKRADELHVRERAFYALGRAGGGPHGSYTGLGSADSSSQSSEGERGSRSDSRQMGQQPSEWGAPGHPHSHWSRRAL</sequence>
<feature type="compositionally biased region" description="Polar residues" evidence="1">
    <location>
        <begin position="365"/>
        <end position="380"/>
    </location>
</feature>
<feature type="compositionally biased region" description="Low complexity" evidence="1">
    <location>
        <begin position="554"/>
        <end position="566"/>
    </location>
</feature>
<organism evidence="3 4">
    <name type="scientific">Otus sunia</name>
    <name type="common">Oriental scops-owl</name>
    <dbReference type="NCBI Taxonomy" id="257818"/>
    <lineage>
        <taxon>Eukaryota</taxon>
        <taxon>Metazoa</taxon>
        <taxon>Chordata</taxon>
        <taxon>Craniata</taxon>
        <taxon>Vertebrata</taxon>
        <taxon>Euteleostomi</taxon>
        <taxon>Archelosauria</taxon>
        <taxon>Archosauria</taxon>
        <taxon>Dinosauria</taxon>
        <taxon>Saurischia</taxon>
        <taxon>Theropoda</taxon>
        <taxon>Coelurosauria</taxon>
        <taxon>Aves</taxon>
        <taxon>Neognathae</taxon>
        <taxon>Neoaves</taxon>
        <taxon>Telluraves</taxon>
        <taxon>Strigiformes</taxon>
        <taxon>Strigidae</taxon>
        <taxon>Otus</taxon>
    </lineage>
</organism>
<dbReference type="GO" id="GO:1990430">
    <property type="term" value="F:extracellular matrix protein binding"/>
    <property type="evidence" value="ECO:0007669"/>
    <property type="project" value="TreeGrafter"/>
</dbReference>
<protein>
    <recommendedName>
        <fullName evidence="5">Matrix extracellular phosphoglycoprotein</fullName>
    </recommendedName>
</protein>
<feature type="region of interest" description="Disordered" evidence="1">
    <location>
        <begin position="488"/>
        <end position="638"/>
    </location>
</feature>
<feature type="region of interest" description="Disordered" evidence="1">
    <location>
        <begin position="67"/>
        <end position="138"/>
    </location>
</feature>
<feature type="region of interest" description="Disordered" evidence="1">
    <location>
        <begin position="667"/>
        <end position="725"/>
    </location>
</feature>
<name>A0A8C8AQS3_9STRI</name>
<feature type="region of interest" description="Disordered" evidence="1">
    <location>
        <begin position="167"/>
        <end position="242"/>
    </location>
</feature>
<feature type="chain" id="PRO_5034976433" description="Matrix extracellular phosphoglycoprotein" evidence="2">
    <location>
        <begin position="19"/>
        <end position="725"/>
    </location>
</feature>
<evidence type="ECO:0000313" key="3">
    <source>
        <dbReference type="Ensembl" id="ENSOSUP00000007659.1"/>
    </source>
</evidence>
<keyword evidence="4" id="KW-1185">Reference proteome</keyword>
<feature type="region of interest" description="Disordered" evidence="1">
    <location>
        <begin position="365"/>
        <end position="406"/>
    </location>
</feature>
<reference evidence="3" key="1">
    <citation type="submission" date="2025-08" db="UniProtKB">
        <authorList>
            <consortium name="Ensembl"/>
        </authorList>
    </citation>
    <scope>IDENTIFICATION</scope>
</reference>
<dbReference type="GO" id="GO:0031214">
    <property type="term" value="P:biomineral tissue development"/>
    <property type="evidence" value="ECO:0007669"/>
    <property type="project" value="InterPro"/>
</dbReference>
<feature type="compositionally biased region" description="Basic residues" evidence="1">
    <location>
        <begin position="716"/>
        <end position="725"/>
    </location>
</feature>
<dbReference type="PANTHER" id="PTHR16510">
    <property type="entry name" value="EXTRACELLULAR MATRIX PHOSPHOGLYCOPROTEIN WITH ASARM MOTIF"/>
    <property type="match status" value="1"/>
</dbReference>
<accession>A0A8C8AQS3</accession>
<dbReference type="Ensembl" id="ENSOSUT00000007958.1">
    <property type="protein sequence ID" value="ENSOSUP00000007659.1"/>
    <property type="gene ID" value="ENSOSUG00000005689.1"/>
</dbReference>
<feature type="region of interest" description="Disordered" evidence="1">
    <location>
        <begin position="419"/>
        <end position="453"/>
    </location>
</feature>
<dbReference type="PANTHER" id="PTHR16510:SF4">
    <property type="entry name" value="MATRIX EXTRACELLULAR PHOSPHOGLYCOPROTEIN"/>
    <property type="match status" value="1"/>
</dbReference>